<evidence type="ECO:0000313" key="2">
    <source>
        <dbReference type="EMBL" id="KAJ2750459.1"/>
    </source>
</evidence>
<dbReference type="EMBL" id="JANBUH010000558">
    <property type="protein sequence ID" value="KAJ2750459.1"/>
    <property type="molecule type" value="Genomic_DNA"/>
</dbReference>
<feature type="compositionally biased region" description="Low complexity" evidence="1">
    <location>
        <begin position="202"/>
        <end position="215"/>
    </location>
</feature>
<protein>
    <recommendedName>
        <fullName evidence="4">Jacalin-type lectin domain-containing protein</fullName>
    </recommendedName>
</protein>
<dbReference type="Pfam" id="PF12044">
    <property type="entry name" value="Metallopep"/>
    <property type="match status" value="1"/>
</dbReference>
<dbReference type="Proteomes" id="UP001140011">
    <property type="component" value="Unassembled WGS sequence"/>
</dbReference>
<evidence type="ECO:0000256" key="1">
    <source>
        <dbReference type="SAM" id="MobiDB-lite"/>
    </source>
</evidence>
<feature type="compositionally biased region" description="Pro residues" evidence="1">
    <location>
        <begin position="135"/>
        <end position="147"/>
    </location>
</feature>
<feature type="region of interest" description="Disordered" evidence="1">
    <location>
        <begin position="202"/>
        <end position="231"/>
    </location>
</feature>
<dbReference type="Gene3D" id="2.100.10.30">
    <property type="entry name" value="Jacalin-like lectin domain"/>
    <property type="match status" value="1"/>
</dbReference>
<feature type="region of interest" description="Disordered" evidence="1">
    <location>
        <begin position="1"/>
        <end position="179"/>
    </location>
</feature>
<organism evidence="2 3">
    <name type="scientific">Coemansia pectinata</name>
    <dbReference type="NCBI Taxonomy" id="1052879"/>
    <lineage>
        <taxon>Eukaryota</taxon>
        <taxon>Fungi</taxon>
        <taxon>Fungi incertae sedis</taxon>
        <taxon>Zoopagomycota</taxon>
        <taxon>Kickxellomycotina</taxon>
        <taxon>Kickxellomycetes</taxon>
        <taxon>Kickxellales</taxon>
        <taxon>Kickxellaceae</taxon>
        <taxon>Coemansia</taxon>
    </lineage>
</organism>
<name>A0A9W8GUE2_9FUNG</name>
<dbReference type="PANTHER" id="PTHR21054">
    <property type="entry name" value="ZINC METALLOPROTEINASE-RELATED"/>
    <property type="match status" value="1"/>
</dbReference>
<feature type="compositionally biased region" description="Low complexity" evidence="1">
    <location>
        <begin position="99"/>
        <end position="120"/>
    </location>
</feature>
<sequence>MDHFRKLKAKFEGLTTHDSDSQRATAHPPAQQQGPYGGQQPGIYPPAQSGAQQQGVYPPVKPGDPQQDAYSSSWQMPTHSDMSYPPPGIPSDGIGPGGFFAPPQQQQQQYGGYGNQLPGNTFPGATFPGGAYPPQSYPPYPPPPGEGPPQSFANSGGPPPYPPVAPSLEPPSKPPVAASGSALPAMAGAGAAGAAAVAAAVAGNPPGSSSGPPSAQDGLRGQDSAPPVQQGQLANYSSNIGALAGSQLPPGVPLPLDQHDIMTTTESGEKKHVTRTGDGRNQMLFLNIANNETVHQRFLIVYGQVPGIKGNNDRIVVRHPYFPPLTFPAIDGYFKILVELESGDNGLKFEYLQGDAVVGQGELTIKMEPYTDRPPLILAVVLGSDSKGVFDSPPDARGPGINDLDAAVRKFRCCAYLWQAFIAEQMYRQGFGRRTIRLEEEYEPDTMARDNERRMTAKVHILRSRRTVAEIQDKERAQQWTPPPGYKRHTEESQFSLANEALDDYGAFKGSHHVACLSLDSHWDPEQKLILGHAALGGGSGDRRLGVFGSHSTHAWPANAEEVAAKFLDTTQTDTRYLANDCGGCGEYWRAANVGMGAFLHECGHLLTLAHTPSGIMSRGFDDFNRTFMISAPGFDGPVRQRDEAGAHWHRTDIVRLRHHPCLRLPSDPPLRDTEKQESGFDVLPTERGLLIQNDSGITMVEVWVGGEYRNHREYTAENLERRRNGALPAGPDEMATAFPREIVVDMNSWSGWAGGWSKSDKVQLVLTSRATATDTIDNVNDLLHKGSRHDHDGNIVFSSNQLGKGEMKGTEKFEAWFSGKDMRSSTPKLASIEIRAGDMLDGFILHMDDGSERKVGKCKGGNRSVLAIDPDDDLDHIVVNCGWWIDGLEFVTRQGHTSGWKGGRGGGRHIVKPPLGYCWMGITGSGADWLDSLTMHYAKRN</sequence>
<feature type="compositionally biased region" description="Basic and acidic residues" evidence="1">
    <location>
        <begin position="1"/>
        <end position="21"/>
    </location>
</feature>
<dbReference type="GO" id="GO:0005737">
    <property type="term" value="C:cytoplasm"/>
    <property type="evidence" value="ECO:0007669"/>
    <property type="project" value="TreeGrafter"/>
</dbReference>
<accession>A0A9W8GUE2</accession>
<keyword evidence="3" id="KW-1185">Reference proteome</keyword>
<dbReference type="AlphaFoldDB" id="A0A9W8GUE2"/>
<dbReference type="InterPro" id="IPR021917">
    <property type="entry name" value="Unchr_Zn-peptidase-like"/>
</dbReference>
<dbReference type="InterPro" id="IPR036404">
    <property type="entry name" value="Jacalin-like_lectin_dom_sf"/>
</dbReference>
<dbReference type="InterPro" id="IPR053002">
    <property type="entry name" value="Metalloproteinase_M10B"/>
</dbReference>
<dbReference type="PANTHER" id="PTHR21054:SF2">
    <property type="entry name" value="MIP04191P"/>
    <property type="match status" value="1"/>
</dbReference>
<feature type="compositionally biased region" description="Polar residues" evidence="1">
    <location>
        <begin position="68"/>
        <end position="81"/>
    </location>
</feature>
<comment type="caution">
    <text evidence="2">The sequence shown here is derived from an EMBL/GenBank/DDBJ whole genome shotgun (WGS) entry which is preliminary data.</text>
</comment>
<dbReference type="SUPFAM" id="SSF51101">
    <property type="entry name" value="Mannose-binding lectins"/>
    <property type="match status" value="1"/>
</dbReference>
<gene>
    <name evidence="2" type="ORF">GGI19_005095</name>
</gene>
<proteinExistence type="predicted"/>
<feature type="compositionally biased region" description="Pro residues" evidence="1">
    <location>
        <begin position="157"/>
        <end position="174"/>
    </location>
</feature>
<evidence type="ECO:0000313" key="3">
    <source>
        <dbReference type="Proteomes" id="UP001140011"/>
    </source>
</evidence>
<dbReference type="OrthoDB" id="74460at2759"/>
<evidence type="ECO:0008006" key="4">
    <source>
        <dbReference type="Google" id="ProtNLM"/>
    </source>
</evidence>
<reference evidence="2" key="1">
    <citation type="submission" date="2022-07" db="EMBL/GenBank/DDBJ databases">
        <title>Phylogenomic reconstructions and comparative analyses of Kickxellomycotina fungi.</title>
        <authorList>
            <person name="Reynolds N.K."/>
            <person name="Stajich J.E."/>
            <person name="Barry K."/>
            <person name="Grigoriev I.V."/>
            <person name="Crous P."/>
            <person name="Smith M.E."/>
        </authorList>
    </citation>
    <scope>NUCLEOTIDE SEQUENCE</scope>
    <source>
        <strain evidence="2">BCRC 34297</strain>
    </source>
</reference>